<name>X0XUI6_9ZZZZ</name>
<comment type="catalytic activity">
    <reaction evidence="3">
        <text>L-methionyl-[protein] + [thioredoxin]-disulfide + H2O = L-methionyl-(S)-S-oxide-[protein] + [thioredoxin]-dithiol</text>
        <dbReference type="Rhea" id="RHEA:14217"/>
        <dbReference type="Rhea" id="RHEA-COMP:10698"/>
        <dbReference type="Rhea" id="RHEA-COMP:10700"/>
        <dbReference type="Rhea" id="RHEA-COMP:12313"/>
        <dbReference type="Rhea" id="RHEA-COMP:12315"/>
        <dbReference type="ChEBI" id="CHEBI:15377"/>
        <dbReference type="ChEBI" id="CHEBI:16044"/>
        <dbReference type="ChEBI" id="CHEBI:29950"/>
        <dbReference type="ChEBI" id="CHEBI:44120"/>
        <dbReference type="ChEBI" id="CHEBI:50058"/>
        <dbReference type="EC" id="1.8.4.11"/>
    </reaction>
</comment>
<feature type="domain" description="Peptide methionine sulphoxide reductase MsrA" evidence="5">
    <location>
        <begin position="2"/>
        <end position="36"/>
    </location>
</feature>
<gene>
    <name evidence="6" type="ORF">S01H1_86254</name>
</gene>
<dbReference type="Gene3D" id="3.30.1060.10">
    <property type="entry name" value="Peptide methionine sulphoxide reductase MsrA"/>
    <property type="match status" value="1"/>
</dbReference>
<evidence type="ECO:0000313" key="6">
    <source>
        <dbReference type="EMBL" id="GAG46980.1"/>
    </source>
</evidence>
<sequence length="36" mass="4242">SKTSFEELAKLFFETHDFTQHNRQGPDVGKQYRSVI</sequence>
<organism evidence="6">
    <name type="scientific">marine sediment metagenome</name>
    <dbReference type="NCBI Taxonomy" id="412755"/>
    <lineage>
        <taxon>unclassified sequences</taxon>
        <taxon>metagenomes</taxon>
        <taxon>ecological metagenomes</taxon>
    </lineage>
</organism>
<keyword evidence="2" id="KW-0560">Oxidoreductase</keyword>
<feature type="non-terminal residue" evidence="6">
    <location>
        <position position="1"/>
    </location>
</feature>
<dbReference type="EC" id="1.8.4.11" evidence="1"/>
<dbReference type="SUPFAM" id="SSF55068">
    <property type="entry name" value="Peptide methionine sulfoxide reductase"/>
    <property type="match status" value="1"/>
</dbReference>
<dbReference type="InterPro" id="IPR050162">
    <property type="entry name" value="MsrA_MetSO_reductase"/>
</dbReference>
<dbReference type="EMBL" id="BARS01059645">
    <property type="protein sequence ID" value="GAG46980.1"/>
    <property type="molecule type" value="Genomic_DNA"/>
</dbReference>
<dbReference type="GO" id="GO:0005737">
    <property type="term" value="C:cytoplasm"/>
    <property type="evidence" value="ECO:0007669"/>
    <property type="project" value="TreeGrafter"/>
</dbReference>
<evidence type="ECO:0000256" key="3">
    <source>
        <dbReference type="ARBA" id="ARBA00047806"/>
    </source>
</evidence>
<comment type="caution">
    <text evidence="6">The sequence shown here is derived from an EMBL/GenBank/DDBJ whole genome shotgun (WGS) entry which is preliminary data.</text>
</comment>
<feature type="non-terminal residue" evidence="6">
    <location>
        <position position="36"/>
    </location>
</feature>
<dbReference type="Pfam" id="PF01625">
    <property type="entry name" value="PMSR"/>
    <property type="match status" value="1"/>
</dbReference>
<proteinExistence type="predicted"/>
<evidence type="ECO:0000256" key="2">
    <source>
        <dbReference type="ARBA" id="ARBA00023002"/>
    </source>
</evidence>
<dbReference type="InterPro" id="IPR036509">
    <property type="entry name" value="Met_Sox_Rdtase_MsrA_sf"/>
</dbReference>
<evidence type="ECO:0000256" key="4">
    <source>
        <dbReference type="ARBA" id="ARBA00048782"/>
    </source>
</evidence>
<accession>X0XUI6</accession>
<reference evidence="6" key="1">
    <citation type="journal article" date="2014" name="Front. Microbiol.">
        <title>High frequency of phylogenetically diverse reductive dehalogenase-homologous genes in deep subseafloor sedimentary metagenomes.</title>
        <authorList>
            <person name="Kawai M."/>
            <person name="Futagami T."/>
            <person name="Toyoda A."/>
            <person name="Takaki Y."/>
            <person name="Nishi S."/>
            <person name="Hori S."/>
            <person name="Arai W."/>
            <person name="Tsubouchi T."/>
            <person name="Morono Y."/>
            <person name="Uchiyama I."/>
            <person name="Ito T."/>
            <person name="Fujiyama A."/>
            <person name="Inagaki F."/>
            <person name="Takami H."/>
        </authorList>
    </citation>
    <scope>NUCLEOTIDE SEQUENCE</scope>
    <source>
        <strain evidence="6">Expedition CK06-06</strain>
    </source>
</reference>
<dbReference type="PANTHER" id="PTHR42799">
    <property type="entry name" value="MITOCHONDRIAL PEPTIDE METHIONINE SULFOXIDE REDUCTASE"/>
    <property type="match status" value="1"/>
</dbReference>
<evidence type="ECO:0000259" key="5">
    <source>
        <dbReference type="Pfam" id="PF01625"/>
    </source>
</evidence>
<dbReference type="GO" id="GO:0008113">
    <property type="term" value="F:peptide-methionine (S)-S-oxide reductase activity"/>
    <property type="evidence" value="ECO:0007669"/>
    <property type="project" value="UniProtKB-EC"/>
</dbReference>
<dbReference type="InterPro" id="IPR002569">
    <property type="entry name" value="Met_Sox_Rdtase_MsrA_dom"/>
</dbReference>
<protein>
    <recommendedName>
        <fullName evidence="1">peptide-methionine (S)-S-oxide reductase</fullName>
        <ecNumber evidence="1">1.8.4.11</ecNumber>
    </recommendedName>
</protein>
<comment type="catalytic activity">
    <reaction evidence="4">
        <text>[thioredoxin]-disulfide + L-methionine + H2O = L-methionine (S)-S-oxide + [thioredoxin]-dithiol</text>
        <dbReference type="Rhea" id="RHEA:19993"/>
        <dbReference type="Rhea" id="RHEA-COMP:10698"/>
        <dbReference type="Rhea" id="RHEA-COMP:10700"/>
        <dbReference type="ChEBI" id="CHEBI:15377"/>
        <dbReference type="ChEBI" id="CHEBI:29950"/>
        <dbReference type="ChEBI" id="CHEBI:50058"/>
        <dbReference type="ChEBI" id="CHEBI:57844"/>
        <dbReference type="ChEBI" id="CHEBI:58772"/>
        <dbReference type="EC" id="1.8.4.11"/>
    </reaction>
</comment>
<dbReference type="PANTHER" id="PTHR42799:SF2">
    <property type="entry name" value="MITOCHONDRIAL PEPTIDE METHIONINE SULFOXIDE REDUCTASE"/>
    <property type="match status" value="1"/>
</dbReference>
<dbReference type="AlphaFoldDB" id="X0XUI6"/>
<evidence type="ECO:0000256" key="1">
    <source>
        <dbReference type="ARBA" id="ARBA00012502"/>
    </source>
</evidence>
<dbReference type="GO" id="GO:0034599">
    <property type="term" value="P:cellular response to oxidative stress"/>
    <property type="evidence" value="ECO:0007669"/>
    <property type="project" value="TreeGrafter"/>
</dbReference>